<evidence type="ECO:0000313" key="4">
    <source>
        <dbReference type="Proteomes" id="UP000624159"/>
    </source>
</evidence>
<dbReference type="Proteomes" id="UP000624159">
    <property type="component" value="Unassembled WGS sequence"/>
</dbReference>
<dbReference type="Gene3D" id="6.10.290.10">
    <property type="match status" value="1"/>
</dbReference>
<name>A0A3S4WS20_SERRU</name>
<evidence type="ECO:0000313" key="1">
    <source>
        <dbReference type="EMBL" id="MBH1930691.1"/>
    </source>
</evidence>
<keyword evidence="4" id="KW-1185">Reference proteome</keyword>
<reference evidence="2 3" key="1">
    <citation type="submission" date="2018-12" db="EMBL/GenBank/DDBJ databases">
        <authorList>
            <consortium name="Pathogen Informatics"/>
        </authorList>
    </citation>
    <scope>NUCLEOTIDE SEQUENCE [LARGE SCALE GENOMIC DNA]</scope>
    <source>
        <strain evidence="2 3">NCTC10036</strain>
    </source>
</reference>
<proteinExistence type="predicted"/>
<evidence type="ECO:0000313" key="3">
    <source>
        <dbReference type="Proteomes" id="UP000281904"/>
    </source>
</evidence>
<gene>
    <name evidence="1" type="ORF">I5U13_13620</name>
    <name evidence="2" type="ORF">NCTC10036_01424</name>
</gene>
<dbReference type="EMBL" id="LR134493">
    <property type="protein sequence ID" value="VEI63179.1"/>
    <property type="molecule type" value="Genomic_DNA"/>
</dbReference>
<reference evidence="1 4" key="2">
    <citation type="submission" date="2020-11" db="EMBL/GenBank/DDBJ databases">
        <title>Enhanced detection system for hospital associated transmission using whole genome sequencing surveillance.</title>
        <authorList>
            <person name="Harrison L.H."/>
            <person name="Van Tyne D."/>
            <person name="Marsh J.W."/>
            <person name="Griffith M.P."/>
            <person name="Snyder D.J."/>
            <person name="Cooper V.S."/>
            <person name="Mustapha M."/>
        </authorList>
    </citation>
    <scope>NUCLEOTIDE SEQUENCE [LARGE SCALE GENOMIC DNA]</scope>
    <source>
        <strain evidence="1 4">SER00230</strain>
    </source>
</reference>
<organism evidence="2 3">
    <name type="scientific">Serratia rubidaea</name>
    <name type="common">Serratia marinorubra</name>
    <dbReference type="NCBI Taxonomy" id="61652"/>
    <lineage>
        <taxon>Bacteria</taxon>
        <taxon>Pseudomonadati</taxon>
        <taxon>Pseudomonadota</taxon>
        <taxon>Gammaproteobacteria</taxon>
        <taxon>Enterobacterales</taxon>
        <taxon>Yersiniaceae</taxon>
        <taxon>Serratia</taxon>
    </lineage>
</organism>
<sequence>MSNLFLNDMKDNFIVILKEKASFPVDREQLSIDYEVDLDEQMEKYLRLLREQEKLFSLAKSEGDDISMLSSLLKLRTHAMSLSSFFDAIVEDTEVILRLDKWPELPEE</sequence>
<dbReference type="AlphaFoldDB" id="A0A3S4WS20"/>
<dbReference type="EMBL" id="JADULK010000006">
    <property type="protein sequence ID" value="MBH1930691.1"/>
    <property type="molecule type" value="Genomic_DNA"/>
</dbReference>
<accession>A0A3S4WS20</accession>
<dbReference type="RefSeq" id="WP_126530929.1">
    <property type="nucleotide sequence ID" value="NZ_JADULK010000006.1"/>
</dbReference>
<protein>
    <submittedName>
        <fullName evidence="2">Uncharacterized protein</fullName>
    </submittedName>
</protein>
<evidence type="ECO:0000313" key="2">
    <source>
        <dbReference type="EMBL" id="VEI63179.1"/>
    </source>
</evidence>
<dbReference type="Proteomes" id="UP000281904">
    <property type="component" value="Chromosome"/>
</dbReference>